<sequence>MLRMAEGLAELKPDKELHAALAPVVGQDGGLLRIDGLAGLALLRRRVAIAAAVQGAGGKTGGPKAVMEPNQPDPKAADVVAEVWEHAAGMGLDDLAMMGM</sequence>
<accession>A0A094YHI1</accession>
<gene>
    <name evidence="1" type="ORF">AtDm6_2739</name>
</gene>
<reference evidence="1 2" key="1">
    <citation type="submission" date="2014-06" db="EMBL/GenBank/DDBJ databases">
        <title>Functional and comparative genomic analyses of the Drosophila gut microbiota identify candidate symbiosis factors.</title>
        <authorList>
            <person name="Newell P.D."/>
            <person name="Chaston J.M."/>
            <person name="Douglas A.E."/>
        </authorList>
    </citation>
    <scope>NUCLEOTIDE SEQUENCE [LARGE SCALE GENOMIC DNA]</scope>
    <source>
        <strain evidence="1 2">DmCS_006</strain>
    </source>
</reference>
<dbReference type="PATRIC" id="fig|104102.7.peg.2704"/>
<keyword evidence="2" id="KW-1185">Reference proteome</keyword>
<comment type="caution">
    <text evidence="1">The sequence shown here is derived from an EMBL/GenBank/DDBJ whole genome shotgun (WGS) entry which is preliminary data.</text>
</comment>
<evidence type="ECO:0000313" key="2">
    <source>
        <dbReference type="Proteomes" id="UP000029448"/>
    </source>
</evidence>
<proteinExistence type="predicted"/>
<dbReference type="AlphaFoldDB" id="A0A094YHI1"/>
<name>A0A094YHI1_9PROT</name>
<organism evidence="1 2">
    <name type="scientific">Acetobacter tropicalis</name>
    <dbReference type="NCBI Taxonomy" id="104102"/>
    <lineage>
        <taxon>Bacteria</taxon>
        <taxon>Pseudomonadati</taxon>
        <taxon>Pseudomonadota</taxon>
        <taxon>Alphaproteobacteria</taxon>
        <taxon>Acetobacterales</taxon>
        <taxon>Acetobacteraceae</taxon>
        <taxon>Acetobacter</taxon>
    </lineage>
</organism>
<protein>
    <submittedName>
        <fullName evidence="1">Uncharacterized protein</fullName>
    </submittedName>
</protein>
<dbReference type="Proteomes" id="UP000029448">
    <property type="component" value="Unassembled WGS sequence"/>
</dbReference>
<evidence type="ECO:0000313" key="1">
    <source>
        <dbReference type="EMBL" id="KGB21505.1"/>
    </source>
</evidence>
<dbReference type="EMBL" id="JOKM01000098">
    <property type="protein sequence ID" value="KGB21505.1"/>
    <property type="molecule type" value="Genomic_DNA"/>
</dbReference>